<evidence type="ECO:0000256" key="1">
    <source>
        <dbReference type="ARBA" id="ARBA00006817"/>
    </source>
</evidence>
<dbReference type="EMBL" id="JAATTO010000085">
    <property type="protein sequence ID" value="MBC9983901.1"/>
    <property type="molecule type" value="Genomic_DNA"/>
</dbReference>
<feature type="domain" description="Activator of Hsp90 ATPase homologue 1/2-like C-terminal" evidence="2">
    <location>
        <begin position="21"/>
        <end position="152"/>
    </location>
</feature>
<dbReference type="InterPro" id="IPR013538">
    <property type="entry name" value="ASHA1/2-like_C"/>
</dbReference>
<dbReference type="Pfam" id="PF08327">
    <property type="entry name" value="AHSA1"/>
    <property type="match status" value="1"/>
</dbReference>
<comment type="similarity">
    <text evidence="1">Belongs to the AHA1 family.</text>
</comment>
<dbReference type="InterPro" id="IPR023393">
    <property type="entry name" value="START-like_dom_sf"/>
</dbReference>
<name>A0ABR7UJP0_9BRAD</name>
<gene>
    <name evidence="3" type="ORF">HA482_37565</name>
</gene>
<reference evidence="3 4" key="1">
    <citation type="journal article" date="2020" name="Arch. Microbiol.">
        <title>Bradyrhizobium campsiandrae sp. nov., a nitrogen-fixing bacterial strain isolated from a native leguminous tree from the Amazon adapted to flooded conditions.</title>
        <authorList>
            <person name="Cabral Michel D."/>
            <person name="Martins da Costa E."/>
            <person name="Azarias Guimaraes A."/>
            <person name="Soares de Carvalho T."/>
            <person name="Santos de Castro Caputo P."/>
            <person name="Willems A."/>
            <person name="de Souza Moreira F.M."/>
        </authorList>
    </citation>
    <scope>NUCLEOTIDE SEQUENCE [LARGE SCALE GENOMIC DNA]</scope>
    <source>
        <strain evidence="4">INPA 384B</strain>
    </source>
</reference>
<comment type="caution">
    <text evidence="3">The sequence shown here is derived from an EMBL/GenBank/DDBJ whole genome shotgun (WGS) entry which is preliminary data.</text>
</comment>
<evidence type="ECO:0000313" key="3">
    <source>
        <dbReference type="EMBL" id="MBC9983901.1"/>
    </source>
</evidence>
<dbReference type="RefSeq" id="WP_188108002.1">
    <property type="nucleotide sequence ID" value="NZ_JAANIH010000102.1"/>
</dbReference>
<dbReference type="Proteomes" id="UP000639516">
    <property type="component" value="Unassembled WGS sequence"/>
</dbReference>
<sequence>MNDADRTHTSSRFICANTACIYDACIESEKLVRWIAPAGAQAKVEEFDAREGGRFKIILSFSNDIGKSSSRTDVVSGRFLRLVPGEGIVQAIEFVSDRPEFAGTMIMSWRLHPSGDRTLVSVVAENVPQGIGKADHESGMASSLENLARFVETVCDR</sequence>
<keyword evidence="4" id="KW-1185">Reference proteome</keyword>
<evidence type="ECO:0000313" key="4">
    <source>
        <dbReference type="Proteomes" id="UP000639516"/>
    </source>
</evidence>
<protein>
    <submittedName>
        <fullName evidence="3">SRPBCC domain-containing protein</fullName>
    </submittedName>
</protein>
<organism evidence="3 4">
    <name type="scientific">Bradyrhizobium campsiandrae</name>
    <dbReference type="NCBI Taxonomy" id="1729892"/>
    <lineage>
        <taxon>Bacteria</taxon>
        <taxon>Pseudomonadati</taxon>
        <taxon>Pseudomonadota</taxon>
        <taxon>Alphaproteobacteria</taxon>
        <taxon>Hyphomicrobiales</taxon>
        <taxon>Nitrobacteraceae</taxon>
        <taxon>Bradyrhizobium</taxon>
    </lineage>
</organism>
<evidence type="ECO:0000259" key="2">
    <source>
        <dbReference type="Pfam" id="PF08327"/>
    </source>
</evidence>
<dbReference type="SUPFAM" id="SSF55961">
    <property type="entry name" value="Bet v1-like"/>
    <property type="match status" value="1"/>
</dbReference>
<accession>A0ABR7UJP0</accession>
<dbReference type="Gene3D" id="3.30.530.20">
    <property type="match status" value="1"/>
</dbReference>
<proteinExistence type="inferred from homology"/>